<protein>
    <submittedName>
        <fullName evidence="1">Uncharacterized protein</fullName>
    </submittedName>
</protein>
<accession>A0AAD5SGL7</accession>
<organism evidence="1 2">
    <name type="scientific">Rhizophlyctis rosea</name>
    <dbReference type="NCBI Taxonomy" id="64517"/>
    <lineage>
        <taxon>Eukaryota</taxon>
        <taxon>Fungi</taxon>
        <taxon>Fungi incertae sedis</taxon>
        <taxon>Chytridiomycota</taxon>
        <taxon>Chytridiomycota incertae sedis</taxon>
        <taxon>Chytridiomycetes</taxon>
        <taxon>Rhizophlyctidales</taxon>
        <taxon>Rhizophlyctidaceae</taxon>
        <taxon>Rhizophlyctis</taxon>
    </lineage>
</organism>
<proteinExistence type="predicted"/>
<keyword evidence="2" id="KW-1185">Reference proteome</keyword>
<evidence type="ECO:0000313" key="1">
    <source>
        <dbReference type="EMBL" id="KAJ3053776.1"/>
    </source>
</evidence>
<dbReference type="Proteomes" id="UP001212841">
    <property type="component" value="Unassembled WGS sequence"/>
</dbReference>
<gene>
    <name evidence="1" type="ORF">HK097_003414</name>
</gene>
<dbReference type="AlphaFoldDB" id="A0AAD5SGL7"/>
<name>A0AAD5SGL7_9FUNG</name>
<reference evidence="1" key="1">
    <citation type="submission" date="2020-05" db="EMBL/GenBank/DDBJ databases">
        <title>Phylogenomic resolution of chytrid fungi.</title>
        <authorList>
            <person name="Stajich J.E."/>
            <person name="Amses K."/>
            <person name="Simmons R."/>
            <person name="Seto K."/>
            <person name="Myers J."/>
            <person name="Bonds A."/>
            <person name="Quandt C.A."/>
            <person name="Barry K."/>
            <person name="Liu P."/>
            <person name="Grigoriev I."/>
            <person name="Longcore J.E."/>
            <person name="James T.Y."/>
        </authorList>
    </citation>
    <scope>NUCLEOTIDE SEQUENCE</scope>
    <source>
        <strain evidence="1">JEL0318</strain>
    </source>
</reference>
<comment type="caution">
    <text evidence="1">The sequence shown here is derived from an EMBL/GenBank/DDBJ whole genome shotgun (WGS) entry which is preliminary data.</text>
</comment>
<evidence type="ECO:0000313" key="2">
    <source>
        <dbReference type="Proteomes" id="UP001212841"/>
    </source>
</evidence>
<sequence>MDPKILKSFTSVDPPPSDETNFLSRCGLFKTDGDDKSMEESLKESMNYIFIGIKTHLFMCGRHFRSLRAELASDGCDNLLLRPGMDRPLMTLGESRDWVNRWAEVGDILKGNTAYWLHFEWFRENWIPAIDKDALLEEIVEKPFAAGKVVEETSVKQKPYTMFYHNPWLALGTMSRAITYYHRLGTITASQAHQVQICMHLYNALRKEGYMKEPLALFEFLMRYYGKRAFLGRVPDEGYHKALALACFKNPVHYAKGGEYSRTGKAEPKNLPTFEKIVKHMLVLPKDSMIFEYTFGHTNQFQPKREFGLEDLRRHAAGGDTRSGNRRVASLIHDDDGQNHIIEVMDTFLEVAEREQKETFLNGIDWLAFEVSKPFTLNPA</sequence>
<dbReference type="EMBL" id="JADGJD010000180">
    <property type="protein sequence ID" value="KAJ3053776.1"/>
    <property type="molecule type" value="Genomic_DNA"/>
</dbReference>